<dbReference type="AlphaFoldDB" id="A0A9W7ZKQ7"/>
<accession>A0A9W7ZKQ7</accession>
<comment type="caution">
    <text evidence="2">The sequence shown here is derived from an EMBL/GenBank/DDBJ whole genome shotgun (WGS) entry which is preliminary data.</text>
</comment>
<evidence type="ECO:0000313" key="2">
    <source>
        <dbReference type="EMBL" id="KAJ1903098.1"/>
    </source>
</evidence>
<feature type="compositionally biased region" description="Polar residues" evidence="1">
    <location>
        <begin position="57"/>
        <end position="69"/>
    </location>
</feature>
<proteinExistence type="predicted"/>
<name>A0A9W7ZKQ7_9FUNG</name>
<feature type="compositionally biased region" description="Basic and acidic residues" evidence="1">
    <location>
        <begin position="76"/>
        <end position="87"/>
    </location>
</feature>
<feature type="non-terminal residue" evidence="2">
    <location>
        <position position="1"/>
    </location>
</feature>
<evidence type="ECO:0000256" key="1">
    <source>
        <dbReference type="SAM" id="MobiDB-lite"/>
    </source>
</evidence>
<organism evidence="2 3">
    <name type="scientific">Tieghemiomyces parasiticus</name>
    <dbReference type="NCBI Taxonomy" id="78921"/>
    <lineage>
        <taxon>Eukaryota</taxon>
        <taxon>Fungi</taxon>
        <taxon>Fungi incertae sedis</taxon>
        <taxon>Zoopagomycota</taxon>
        <taxon>Kickxellomycotina</taxon>
        <taxon>Dimargaritomycetes</taxon>
        <taxon>Dimargaritales</taxon>
        <taxon>Dimargaritaceae</taxon>
        <taxon>Tieghemiomyces</taxon>
    </lineage>
</organism>
<dbReference type="EMBL" id="JANBPT010002260">
    <property type="protein sequence ID" value="KAJ1903098.1"/>
    <property type="molecule type" value="Genomic_DNA"/>
</dbReference>
<keyword evidence="3" id="KW-1185">Reference proteome</keyword>
<gene>
    <name evidence="2" type="ORF">IWQ60_012618</name>
</gene>
<feature type="region of interest" description="Disordered" evidence="1">
    <location>
        <begin position="57"/>
        <end position="87"/>
    </location>
</feature>
<sequence>PHISIMNLARSTLRGVFTTVSSAATAPTAKSTLLGQPKVLLGGLSLATIAAVATSNQTKSAERSTASRQRLTRGGFRVDVDRSNGGV</sequence>
<dbReference type="Proteomes" id="UP001150569">
    <property type="component" value="Unassembled WGS sequence"/>
</dbReference>
<evidence type="ECO:0000313" key="3">
    <source>
        <dbReference type="Proteomes" id="UP001150569"/>
    </source>
</evidence>
<protein>
    <submittedName>
        <fullName evidence="2">Uncharacterized protein</fullName>
    </submittedName>
</protein>
<reference evidence="2" key="1">
    <citation type="submission" date="2022-07" db="EMBL/GenBank/DDBJ databases">
        <title>Phylogenomic reconstructions and comparative analyses of Kickxellomycotina fungi.</title>
        <authorList>
            <person name="Reynolds N.K."/>
            <person name="Stajich J.E."/>
            <person name="Barry K."/>
            <person name="Grigoriev I.V."/>
            <person name="Crous P."/>
            <person name="Smith M.E."/>
        </authorList>
    </citation>
    <scope>NUCLEOTIDE SEQUENCE</scope>
    <source>
        <strain evidence="2">RSA 861</strain>
    </source>
</reference>
<feature type="non-terminal residue" evidence="2">
    <location>
        <position position="87"/>
    </location>
</feature>